<reference evidence="6" key="1">
    <citation type="submission" date="2013-08" db="EMBL/GenBank/DDBJ databases">
        <authorList>
            <person name="Mendez C."/>
            <person name="Richter M."/>
            <person name="Ferrer M."/>
            <person name="Sanchez J."/>
        </authorList>
    </citation>
    <scope>NUCLEOTIDE SEQUENCE</scope>
</reference>
<proteinExistence type="predicted"/>
<dbReference type="PANTHER" id="PTHR43822:SF2">
    <property type="entry name" value="HOMOACONITASE, MITOCHONDRIAL"/>
    <property type="match status" value="1"/>
</dbReference>
<dbReference type="GO" id="GO:0043436">
    <property type="term" value="P:oxoacid metabolic process"/>
    <property type="evidence" value="ECO:0007669"/>
    <property type="project" value="UniProtKB-ARBA"/>
</dbReference>
<feature type="domain" description="Aconitase/3-isopropylmalate dehydratase large subunit alpha/beta/alpha" evidence="5">
    <location>
        <begin position="2"/>
        <end position="68"/>
    </location>
</feature>
<dbReference type="InterPro" id="IPR015931">
    <property type="entry name" value="Acnase/IPM_dHydase_lsu_aba_1/3"/>
</dbReference>
<evidence type="ECO:0000259" key="5">
    <source>
        <dbReference type="Pfam" id="PF00330"/>
    </source>
</evidence>
<organism evidence="6">
    <name type="scientific">mine drainage metagenome</name>
    <dbReference type="NCBI Taxonomy" id="410659"/>
    <lineage>
        <taxon>unclassified sequences</taxon>
        <taxon>metagenomes</taxon>
        <taxon>ecological metagenomes</taxon>
    </lineage>
</organism>
<feature type="non-terminal residue" evidence="6">
    <location>
        <position position="1"/>
    </location>
</feature>
<gene>
    <name evidence="6" type="ORF">B1B_04145</name>
</gene>
<sequence>AGIGPTEMAAVLALGQLWLKVPPTIQVRVRGRLGRGVTAKDLVLRILGEIKTTGATYKAIEYAGPTIEA</sequence>
<feature type="non-terminal residue" evidence="6">
    <location>
        <position position="69"/>
    </location>
</feature>
<dbReference type="EC" id="4.2.1.-" evidence="6"/>
<name>T1CTH4_9ZZZZ</name>
<reference evidence="6" key="2">
    <citation type="journal article" date="2014" name="ISME J.">
        <title>Microbial stratification in low pH oxic and suboxic macroscopic growths along an acid mine drainage.</title>
        <authorList>
            <person name="Mendez-Garcia C."/>
            <person name="Mesa V."/>
            <person name="Sprenger R.R."/>
            <person name="Richter M."/>
            <person name="Diez M.S."/>
            <person name="Solano J."/>
            <person name="Bargiela R."/>
            <person name="Golyshina O.V."/>
            <person name="Manteca A."/>
            <person name="Ramos J.L."/>
            <person name="Gallego J.R."/>
            <person name="Llorente I."/>
            <person name="Martins Dos Santos V.A."/>
            <person name="Jensen O.N."/>
            <person name="Pelaez A.I."/>
            <person name="Sanchez J."/>
            <person name="Ferrer M."/>
        </authorList>
    </citation>
    <scope>NUCLEOTIDE SEQUENCE</scope>
</reference>
<dbReference type="GO" id="GO:0051536">
    <property type="term" value="F:iron-sulfur cluster binding"/>
    <property type="evidence" value="ECO:0007669"/>
    <property type="project" value="UniProtKB-KW"/>
</dbReference>
<keyword evidence="3" id="KW-0411">Iron-sulfur</keyword>
<dbReference type="Gene3D" id="3.30.499.10">
    <property type="entry name" value="Aconitase, domain 3"/>
    <property type="match status" value="1"/>
</dbReference>
<keyword evidence="1" id="KW-0479">Metal-binding</keyword>
<keyword evidence="2" id="KW-0408">Iron</keyword>
<dbReference type="GO" id="GO:0016829">
    <property type="term" value="F:lyase activity"/>
    <property type="evidence" value="ECO:0007669"/>
    <property type="project" value="UniProtKB-KW"/>
</dbReference>
<dbReference type="EMBL" id="AUZY01002602">
    <property type="protein sequence ID" value="EQD71989.1"/>
    <property type="molecule type" value="Genomic_DNA"/>
</dbReference>
<dbReference type="InterPro" id="IPR050067">
    <property type="entry name" value="IPM_dehydratase_rel_enz"/>
</dbReference>
<dbReference type="InterPro" id="IPR001030">
    <property type="entry name" value="Acoase/IPM_deHydtase_lsu_aba"/>
</dbReference>
<dbReference type="PANTHER" id="PTHR43822">
    <property type="entry name" value="HOMOACONITASE, MITOCHONDRIAL-RELATED"/>
    <property type="match status" value="1"/>
</dbReference>
<accession>T1CTH4</accession>
<evidence type="ECO:0000256" key="3">
    <source>
        <dbReference type="ARBA" id="ARBA00023014"/>
    </source>
</evidence>
<dbReference type="AlphaFoldDB" id="T1CTH4"/>
<keyword evidence="4 6" id="KW-0456">Lyase</keyword>
<dbReference type="Pfam" id="PF00330">
    <property type="entry name" value="Aconitase"/>
    <property type="match status" value="1"/>
</dbReference>
<dbReference type="InterPro" id="IPR036008">
    <property type="entry name" value="Aconitase_4Fe-4S_dom"/>
</dbReference>
<comment type="caution">
    <text evidence="6">The sequence shown here is derived from an EMBL/GenBank/DDBJ whole genome shotgun (WGS) entry which is preliminary data.</text>
</comment>
<protein>
    <submittedName>
        <fullName evidence="6">3-isopropylmalate dehydratase large subunit</fullName>
        <ecNumber evidence="6">4.2.1.-</ecNumber>
    </submittedName>
</protein>
<evidence type="ECO:0000256" key="1">
    <source>
        <dbReference type="ARBA" id="ARBA00022723"/>
    </source>
</evidence>
<dbReference type="SUPFAM" id="SSF53732">
    <property type="entry name" value="Aconitase iron-sulfur domain"/>
    <property type="match status" value="1"/>
</dbReference>
<evidence type="ECO:0000256" key="2">
    <source>
        <dbReference type="ARBA" id="ARBA00023004"/>
    </source>
</evidence>
<dbReference type="GO" id="GO:0046872">
    <property type="term" value="F:metal ion binding"/>
    <property type="evidence" value="ECO:0007669"/>
    <property type="project" value="UniProtKB-KW"/>
</dbReference>
<evidence type="ECO:0000256" key="4">
    <source>
        <dbReference type="ARBA" id="ARBA00023239"/>
    </source>
</evidence>
<evidence type="ECO:0000313" key="6">
    <source>
        <dbReference type="EMBL" id="EQD71989.1"/>
    </source>
</evidence>